<accession>A0A8J2YAG4</accession>
<dbReference type="InterPro" id="IPR008972">
    <property type="entry name" value="Cupredoxin"/>
</dbReference>
<dbReference type="GO" id="GO:0005886">
    <property type="term" value="C:plasma membrane"/>
    <property type="evidence" value="ECO:0007669"/>
    <property type="project" value="UniProtKB-SubCell"/>
</dbReference>
<dbReference type="Gene3D" id="1.10.287.90">
    <property type="match status" value="1"/>
</dbReference>
<evidence type="ECO:0000259" key="18">
    <source>
        <dbReference type="PROSITE" id="PS50999"/>
    </source>
</evidence>
<feature type="transmembrane region" description="Helical" evidence="16">
    <location>
        <begin position="89"/>
        <end position="109"/>
    </location>
</feature>
<feature type="domain" description="Cytochrome oxidase subunit II copper A binding" evidence="17">
    <location>
        <begin position="122"/>
        <end position="234"/>
    </location>
</feature>
<evidence type="ECO:0000256" key="9">
    <source>
        <dbReference type="ARBA" id="ARBA00022729"/>
    </source>
</evidence>
<dbReference type="PROSITE" id="PS50857">
    <property type="entry name" value="COX2_CUA"/>
    <property type="match status" value="1"/>
</dbReference>
<dbReference type="PIRSF" id="PIRSF000292">
    <property type="entry name" value="Ubi_od_II"/>
    <property type="match status" value="1"/>
</dbReference>
<evidence type="ECO:0000256" key="13">
    <source>
        <dbReference type="ARBA" id="ARBA00023136"/>
    </source>
</evidence>
<dbReference type="Gene3D" id="2.60.40.420">
    <property type="entry name" value="Cupredoxins - blue copper proteins"/>
    <property type="match status" value="1"/>
</dbReference>
<evidence type="ECO:0000259" key="17">
    <source>
        <dbReference type="PROSITE" id="PS50857"/>
    </source>
</evidence>
<dbReference type="GO" id="GO:0004129">
    <property type="term" value="F:cytochrome-c oxidase activity"/>
    <property type="evidence" value="ECO:0007669"/>
    <property type="project" value="UniProtKB-UniRule"/>
</dbReference>
<dbReference type="PANTHER" id="PTHR22888">
    <property type="entry name" value="CYTOCHROME C OXIDASE, SUBUNIT II"/>
    <property type="match status" value="1"/>
</dbReference>
<keyword evidence="9" id="KW-0732">Signal</keyword>
<dbReference type="SUPFAM" id="SSF49503">
    <property type="entry name" value="Cupredoxins"/>
    <property type="match status" value="1"/>
</dbReference>
<keyword evidence="5 14" id="KW-0813">Transport</keyword>
<dbReference type="Pfam" id="PF02790">
    <property type="entry name" value="COX2_TM"/>
    <property type="match status" value="1"/>
</dbReference>
<feature type="transmembrane region" description="Helical" evidence="16">
    <location>
        <begin position="40"/>
        <end position="68"/>
    </location>
</feature>
<keyword evidence="11 16" id="KW-1133">Transmembrane helix</keyword>
<dbReference type="SUPFAM" id="SSF81464">
    <property type="entry name" value="Cytochrome c oxidase subunit II-like, transmembrane region"/>
    <property type="match status" value="1"/>
</dbReference>
<keyword evidence="12 14" id="KW-0560">Oxidoreductase</keyword>
<evidence type="ECO:0000256" key="3">
    <source>
        <dbReference type="ARBA" id="ARBA00007866"/>
    </source>
</evidence>
<dbReference type="InterPro" id="IPR006332">
    <property type="entry name" value="QoxA"/>
</dbReference>
<evidence type="ECO:0000256" key="10">
    <source>
        <dbReference type="ARBA" id="ARBA00022982"/>
    </source>
</evidence>
<evidence type="ECO:0000256" key="12">
    <source>
        <dbReference type="ARBA" id="ARBA00023002"/>
    </source>
</evidence>
<evidence type="ECO:0000256" key="8">
    <source>
        <dbReference type="ARBA" id="ARBA00022692"/>
    </source>
</evidence>
<evidence type="ECO:0000256" key="15">
    <source>
        <dbReference type="SAM" id="MobiDB-lite"/>
    </source>
</evidence>
<reference evidence="19" key="2">
    <citation type="submission" date="2020-09" db="EMBL/GenBank/DDBJ databases">
        <authorList>
            <person name="Sun Q."/>
            <person name="Zhou Y."/>
        </authorList>
    </citation>
    <scope>NUCLEOTIDE SEQUENCE</scope>
    <source>
        <strain evidence="19">CGMCC 1.15371</strain>
    </source>
</reference>
<dbReference type="NCBIfam" id="TIGR01432">
    <property type="entry name" value="QOXA"/>
    <property type="match status" value="1"/>
</dbReference>
<name>A0A8J2YAG4_9BACL</name>
<evidence type="ECO:0000313" key="20">
    <source>
        <dbReference type="Proteomes" id="UP000628775"/>
    </source>
</evidence>
<dbReference type="InterPro" id="IPR006333">
    <property type="entry name" value="Cyt_o_ubiquinol_oxidase_su2"/>
</dbReference>
<dbReference type="AlphaFoldDB" id="A0A8J2YAG4"/>
<keyword evidence="10 14" id="KW-0249">Electron transport</keyword>
<dbReference type="PANTHER" id="PTHR22888:SF18">
    <property type="entry name" value="CYTOCHROME BO(3) UBIQUINOL OXIDASE SUBUNIT 2"/>
    <property type="match status" value="1"/>
</dbReference>
<gene>
    <name evidence="19" type="primary">qoxA</name>
    <name evidence="19" type="ORF">GCM10011391_04690</name>
</gene>
<evidence type="ECO:0000256" key="1">
    <source>
        <dbReference type="ARBA" id="ARBA00000725"/>
    </source>
</evidence>
<keyword evidence="8 16" id="KW-0812">Transmembrane</keyword>
<dbReference type="GO" id="GO:0005507">
    <property type="term" value="F:copper ion binding"/>
    <property type="evidence" value="ECO:0007669"/>
    <property type="project" value="InterPro"/>
</dbReference>
<dbReference type="GO" id="GO:0042773">
    <property type="term" value="P:ATP synthesis coupled electron transport"/>
    <property type="evidence" value="ECO:0007669"/>
    <property type="project" value="TreeGrafter"/>
</dbReference>
<dbReference type="PROSITE" id="PS51257">
    <property type="entry name" value="PROKAR_LIPOPROTEIN"/>
    <property type="match status" value="1"/>
</dbReference>
<dbReference type="InterPro" id="IPR034227">
    <property type="entry name" value="CuRO_UO_II"/>
</dbReference>
<feature type="compositionally biased region" description="Low complexity" evidence="15">
    <location>
        <begin position="286"/>
        <end position="296"/>
    </location>
</feature>
<evidence type="ECO:0000256" key="11">
    <source>
        <dbReference type="ARBA" id="ARBA00022989"/>
    </source>
</evidence>
<comment type="similarity">
    <text evidence="3 14">Belongs to the cytochrome c oxidase subunit 2 family.</text>
</comment>
<dbReference type="GO" id="GO:0016682">
    <property type="term" value="F:oxidoreductase activity, acting on diphenols and related substances as donors, oxygen as acceptor"/>
    <property type="evidence" value="ECO:0007669"/>
    <property type="project" value="InterPro"/>
</dbReference>
<dbReference type="EMBL" id="BMIR01000001">
    <property type="protein sequence ID" value="GGE29238.1"/>
    <property type="molecule type" value="Genomic_DNA"/>
</dbReference>
<comment type="caution">
    <text evidence="19">The sequence shown here is derived from an EMBL/GenBank/DDBJ whole genome shotgun (WGS) entry which is preliminary data.</text>
</comment>
<proteinExistence type="inferred from homology"/>
<evidence type="ECO:0000256" key="5">
    <source>
        <dbReference type="ARBA" id="ARBA00022448"/>
    </source>
</evidence>
<comment type="catalytic activity">
    <reaction evidence="1 14">
        <text>2 a quinol + O2 = 2 a quinone + 2 H2O</text>
        <dbReference type="Rhea" id="RHEA:55376"/>
        <dbReference type="ChEBI" id="CHEBI:15377"/>
        <dbReference type="ChEBI" id="CHEBI:15379"/>
        <dbReference type="ChEBI" id="CHEBI:24646"/>
        <dbReference type="ChEBI" id="CHEBI:132124"/>
    </reaction>
</comment>
<evidence type="ECO:0000313" key="19">
    <source>
        <dbReference type="EMBL" id="GGE29238.1"/>
    </source>
</evidence>
<feature type="domain" description="Cytochrome oxidase subunit II transmembrane region profile" evidence="18">
    <location>
        <begin position="20"/>
        <end position="118"/>
    </location>
</feature>
<reference evidence="19" key="1">
    <citation type="journal article" date="2014" name="Int. J. Syst. Evol. Microbiol.">
        <title>Complete genome sequence of Corynebacterium casei LMG S-19264T (=DSM 44701T), isolated from a smear-ripened cheese.</title>
        <authorList>
            <consortium name="US DOE Joint Genome Institute (JGI-PGF)"/>
            <person name="Walter F."/>
            <person name="Albersmeier A."/>
            <person name="Kalinowski J."/>
            <person name="Ruckert C."/>
        </authorList>
    </citation>
    <scope>NUCLEOTIDE SEQUENCE</scope>
    <source>
        <strain evidence="19">CGMCC 1.15371</strain>
    </source>
</reference>
<keyword evidence="7 14" id="KW-0679">Respiratory chain</keyword>
<dbReference type="InterPro" id="IPR002429">
    <property type="entry name" value="CcO_II-like_C"/>
</dbReference>
<keyword evidence="20" id="KW-1185">Reference proteome</keyword>
<evidence type="ECO:0000256" key="6">
    <source>
        <dbReference type="ARBA" id="ARBA00022475"/>
    </source>
</evidence>
<evidence type="ECO:0000256" key="2">
    <source>
        <dbReference type="ARBA" id="ARBA00004651"/>
    </source>
</evidence>
<dbReference type="CDD" id="cd04212">
    <property type="entry name" value="CuRO_UO_II"/>
    <property type="match status" value="1"/>
</dbReference>
<sequence length="303" mass="34513">MKRIKTSFKLVALSVVFLLLLTGCDVPVLQPQGPVGEQQYHLILWSLVLMFIVIAAVFILFGVIVFKYRASRKRTDNYEPEQEGNKKLEFIWTIIPIIIVLLLAIPMTITTVNLEKNPSPEKKPYVVYVTSAQWKWIFGYPEDGVESVNVLHIPSDRPVKFLMTSEGAMNSFWIPALGGQKYTMNNMSSTLYLEADHPGKYLGKAANFNGKYFAHMNFNVISQKQSDFDQWVKQVKTHSPALTMSEYNKLIKPSVVDVKTYSSYPKQLDTKLENMMSMEHMTMKNSGDMDSDMSGMKGDESHE</sequence>
<dbReference type="InterPro" id="IPR011759">
    <property type="entry name" value="Cyt_c_oxidase_su2_TM_dom"/>
</dbReference>
<organism evidence="19 20">
    <name type="scientific">Pullulanibacillus camelliae</name>
    <dbReference type="NCBI Taxonomy" id="1707096"/>
    <lineage>
        <taxon>Bacteria</taxon>
        <taxon>Bacillati</taxon>
        <taxon>Bacillota</taxon>
        <taxon>Bacilli</taxon>
        <taxon>Bacillales</taxon>
        <taxon>Sporolactobacillaceae</taxon>
        <taxon>Pullulanibacillus</taxon>
    </lineage>
</organism>
<evidence type="ECO:0000256" key="7">
    <source>
        <dbReference type="ARBA" id="ARBA00022660"/>
    </source>
</evidence>
<comment type="subcellular location">
    <subcellularLocation>
        <location evidence="2">Cell membrane</location>
        <topology evidence="2">Multi-pass membrane protein</topology>
    </subcellularLocation>
</comment>
<evidence type="ECO:0000256" key="4">
    <source>
        <dbReference type="ARBA" id="ARBA00016131"/>
    </source>
</evidence>
<comment type="function">
    <text evidence="14">Catalyzes quinol oxidation with the concomitant reduction of oxygen to water. Subunit II transfers the electrons from a quinol to the binuclear center of the catalytic subunit I.</text>
</comment>
<dbReference type="Proteomes" id="UP000628775">
    <property type="component" value="Unassembled WGS sequence"/>
</dbReference>
<evidence type="ECO:0000256" key="16">
    <source>
        <dbReference type="SAM" id="Phobius"/>
    </source>
</evidence>
<evidence type="ECO:0000256" key="14">
    <source>
        <dbReference type="PIRNR" id="PIRNR000292"/>
    </source>
</evidence>
<keyword evidence="13 14" id="KW-0472">Membrane</keyword>
<keyword evidence="6 14" id="KW-1003">Cell membrane</keyword>
<dbReference type="GO" id="GO:0009486">
    <property type="term" value="F:cytochrome bo3 ubiquinol oxidase activity"/>
    <property type="evidence" value="ECO:0007669"/>
    <property type="project" value="InterPro"/>
</dbReference>
<protein>
    <recommendedName>
        <fullName evidence="4 14">Quinol oxidase subunit 2</fullName>
        <ecNumber evidence="14">1.10.3.-</ecNumber>
    </recommendedName>
</protein>
<dbReference type="InterPro" id="IPR036257">
    <property type="entry name" value="Cyt_c_oxidase_su2_TM_sf"/>
</dbReference>
<dbReference type="EC" id="1.10.3.-" evidence="14"/>
<dbReference type="PROSITE" id="PS50999">
    <property type="entry name" value="COX2_TM"/>
    <property type="match status" value="1"/>
</dbReference>
<feature type="region of interest" description="Disordered" evidence="15">
    <location>
        <begin position="283"/>
        <end position="303"/>
    </location>
</feature>
<dbReference type="InterPro" id="IPR045187">
    <property type="entry name" value="CcO_II"/>
</dbReference>